<reference evidence="2" key="1">
    <citation type="journal article" date="2023" name="G3 (Bethesda)">
        <title>A reference genome for the long-term kleptoplast-retaining sea slug Elysia crispata morphotype clarki.</title>
        <authorList>
            <person name="Eastman K.E."/>
            <person name="Pendleton A.L."/>
            <person name="Shaikh M.A."/>
            <person name="Suttiyut T."/>
            <person name="Ogas R."/>
            <person name="Tomko P."/>
            <person name="Gavelis G."/>
            <person name="Widhalm J.R."/>
            <person name="Wisecaver J.H."/>
        </authorList>
    </citation>
    <scope>NUCLEOTIDE SEQUENCE</scope>
    <source>
        <strain evidence="2">ECLA1</strain>
    </source>
</reference>
<comment type="caution">
    <text evidence="2">The sequence shown here is derived from an EMBL/GenBank/DDBJ whole genome shotgun (WGS) entry which is preliminary data.</text>
</comment>
<proteinExistence type="predicted"/>
<feature type="region of interest" description="Disordered" evidence="1">
    <location>
        <begin position="1"/>
        <end position="73"/>
    </location>
</feature>
<sequence>MLERGNLDHSVRVQTEGGIRREETWITQSGYRQREGSGERKPGSLSQGTDRGRDQERGNLDHSVRVQTEGGIRREETWITQSGYRQREGCWREETWITQSGYRQREGSGERKPGSLSQGTDRGRDQERGNLDHSVRVQTEGGIRREETWITQSGYRQREGCWREETWITQSGYRQREGSGERKPGSLSHGTDRGRDQERGNLDQSLKDREIEGRVVREKDTGERYTGERDTGDRKIGGRDTGDRKIEGRDTGKRDM</sequence>
<evidence type="ECO:0000313" key="3">
    <source>
        <dbReference type="Proteomes" id="UP001283361"/>
    </source>
</evidence>
<feature type="compositionally biased region" description="Basic and acidic residues" evidence="1">
    <location>
        <begin position="103"/>
        <end position="113"/>
    </location>
</feature>
<feature type="compositionally biased region" description="Basic and acidic residues" evidence="1">
    <location>
        <begin position="50"/>
        <end position="64"/>
    </location>
</feature>
<feature type="compositionally biased region" description="Basic and acidic residues" evidence="1">
    <location>
        <begin position="1"/>
        <end position="11"/>
    </location>
</feature>
<feature type="region of interest" description="Disordered" evidence="1">
    <location>
        <begin position="96"/>
        <end position="141"/>
    </location>
</feature>
<dbReference type="Proteomes" id="UP001283361">
    <property type="component" value="Unassembled WGS sequence"/>
</dbReference>
<feature type="compositionally biased region" description="Basic and acidic residues" evidence="1">
    <location>
        <begin position="121"/>
        <end position="135"/>
    </location>
</feature>
<evidence type="ECO:0000313" key="2">
    <source>
        <dbReference type="EMBL" id="KAK3721152.1"/>
    </source>
</evidence>
<keyword evidence="3" id="KW-1185">Reference proteome</keyword>
<dbReference type="EMBL" id="JAWDGP010007400">
    <property type="protein sequence ID" value="KAK3721152.1"/>
    <property type="molecule type" value="Genomic_DNA"/>
</dbReference>
<dbReference type="AlphaFoldDB" id="A0AAE1CP04"/>
<evidence type="ECO:0000256" key="1">
    <source>
        <dbReference type="SAM" id="MobiDB-lite"/>
    </source>
</evidence>
<feature type="compositionally biased region" description="Basic and acidic residues" evidence="1">
    <location>
        <begin position="32"/>
        <end position="42"/>
    </location>
</feature>
<feature type="region of interest" description="Disordered" evidence="1">
    <location>
        <begin position="167"/>
        <end position="256"/>
    </location>
</feature>
<feature type="compositionally biased region" description="Basic and acidic residues" evidence="1">
    <location>
        <begin position="174"/>
        <end position="256"/>
    </location>
</feature>
<organism evidence="2 3">
    <name type="scientific">Elysia crispata</name>
    <name type="common">lettuce slug</name>
    <dbReference type="NCBI Taxonomy" id="231223"/>
    <lineage>
        <taxon>Eukaryota</taxon>
        <taxon>Metazoa</taxon>
        <taxon>Spiralia</taxon>
        <taxon>Lophotrochozoa</taxon>
        <taxon>Mollusca</taxon>
        <taxon>Gastropoda</taxon>
        <taxon>Heterobranchia</taxon>
        <taxon>Euthyneura</taxon>
        <taxon>Panpulmonata</taxon>
        <taxon>Sacoglossa</taxon>
        <taxon>Placobranchoidea</taxon>
        <taxon>Plakobranchidae</taxon>
        <taxon>Elysia</taxon>
    </lineage>
</organism>
<gene>
    <name evidence="2" type="ORF">RRG08_044165</name>
</gene>
<accession>A0AAE1CP04</accession>
<protein>
    <submittedName>
        <fullName evidence="2">Uncharacterized protein</fullName>
    </submittedName>
</protein>
<name>A0AAE1CP04_9GAST</name>